<reference evidence="2" key="1">
    <citation type="submission" date="2022-05" db="EMBL/GenBank/DDBJ databases">
        <title>The Musa troglodytarum L. genome provides insights into the mechanism of non-climacteric behaviour and enrichment of carotenoids.</title>
        <authorList>
            <person name="Wang J."/>
        </authorList>
    </citation>
    <scope>NUCLEOTIDE SEQUENCE</scope>
    <source>
        <tissue evidence="2">Leaf</tissue>
    </source>
</reference>
<dbReference type="EMBL" id="CP097506">
    <property type="protein sequence ID" value="URD99019.1"/>
    <property type="molecule type" value="Genomic_DNA"/>
</dbReference>
<keyword evidence="3" id="KW-1185">Reference proteome</keyword>
<feature type="compositionally biased region" description="Basic and acidic residues" evidence="1">
    <location>
        <begin position="1"/>
        <end position="22"/>
    </location>
</feature>
<dbReference type="AlphaFoldDB" id="A0A9E7FMJ1"/>
<evidence type="ECO:0000256" key="1">
    <source>
        <dbReference type="SAM" id="MobiDB-lite"/>
    </source>
</evidence>
<protein>
    <submittedName>
        <fullName evidence="2">Uncharacterized protein</fullName>
    </submittedName>
</protein>
<gene>
    <name evidence="2" type="ORF">MUK42_28599</name>
</gene>
<proteinExistence type="predicted"/>
<name>A0A9E7FMJ1_9LILI</name>
<sequence>MDHPYDSDSKDWNKAATKDSSDSTKGSGNESIRNRIAPTWALGWVDGRDGRACGQRVRELGNEDVGRGLGPGPWWIRRLKARSQHAGCVAASAADSARVATHRLLRLRSRVTAAPVLLKVGPDSI</sequence>
<organism evidence="2 3">
    <name type="scientific">Musa troglodytarum</name>
    <name type="common">fe'i banana</name>
    <dbReference type="NCBI Taxonomy" id="320322"/>
    <lineage>
        <taxon>Eukaryota</taxon>
        <taxon>Viridiplantae</taxon>
        <taxon>Streptophyta</taxon>
        <taxon>Embryophyta</taxon>
        <taxon>Tracheophyta</taxon>
        <taxon>Spermatophyta</taxon>
        <taxon>Magnoliopsida</taxon>
        <taxon>Liliopsida</taxon>
        <taxon>Zingiberales</taxon>
        <taxon>Musaceae</taxon>
        <taxon>Musa</taxon>
    </lineage>
</organism>
<evidence type="ECO:0000313" key="2">
    <source>
        <dbReference type="EMBL" id="URD99019.1"/>
    </source>
</evidence>
<evidence type="ECO:0000313" key="3">
    <source>
        <dbReference type="Proteomes" id="UP001055439"/>
    </source>
</evidence>
<accession>A0A9E7FMJ1</accession>
<feature type="region of interest" description="Disordered" evidence="1">
    <location>
        <begin position="1"/>
        <end position="32"/>
    </location>
</feature>
<dbReference type="Proteomes" id="UP001055439">
    <property type="component" value="Chromosome 4"/>
</dbReference>